<dbReference type="Proteomes" id="UP001054252">
    <property type="component" value="Unassembled WGS sequence"/>
</dbReference>
<name>A0AAV5JJA5_9ROSI</name>
<protein>
    <recommendedName>
        <fullName evidence="3">Secreted protein</fullName>
    </recommendedName>
</protein>
<dbReference type="AlphaFoldDB" id="A0AAV5JJA5"/>
<reference evidence="1 2" key="1">
    <citation type="journal article" date="2021" name="Commun. Biol.">
        <title>The genome of Shorea leprosula (Dipterocarpaceae) highlights the ecological relevance of drought in aseasonal tropical rainforests.</title>
        <authorList>
            <person name="Ng K.K.S."/>
            <person name="Kobayashi M.J."/>
            <person name="Fawcett J.A."/>
            <person name="Hatakeyama M."/>
            <person name="Paape T."/>
            <person name="Ng C.H."/>
            <person name="Ang C.C."/>
            <person name="Tnah L.H."/>
            <person name="Lee C.T."/>
            <person name="Nishiyama T."/>
            <person name="Sese J."/>
            <person name="O'Brien M.J."/>
            <person name="Copetti D."/>
            <person name="Mohd Noor M.I."/>
            <person name="Ong R.C."/>
            <person name="Putra M."/>
            <person name="Sireger I.Z."/>
            <person name="Indrioko S."/>
            <person name="Kosugi Y."/>
            <person name="Izuno A."/>
            <person name="Isagi Y."/>
            <person name="Lee S.L."/>
            <person name="Shimizu K.K."/>
        </authorList>
    </citation>
    <scope>NUCLEOTIDE SEQUENCE [LARGE SCALE GENOMIC DNA]</scope>
    <source>
        <strain evidence="1">214</strain>
    </source>
</reference>
<evidence type="ECO:0000313" key="1">
    <source>
        <dbReference type="EMBL" id="GKV11474.1"/>
    </source>
</evidence>
<keyword evidence="2" id="KW-1185">Reference proteome</keyword>
<accession>A0AAV5JJA5</accession>
<sequence>MPWKIGEKAWFLAFFSCSKTQIEPRNSPPCWKIQICFGSVCWLLLLWGRNSSNSVSVSFPLYYRRLLSQTAARFCLLNYGSRSFCQLALRSSFWFYVSEEVKPRTGKLREVTS</sequence>
<proteinExistence type="predicted"/>
<evidence type="ECO:0008006" key="3">
    <source>
        <dbReference type="Google" id="ProtNLM"/>
    </source>
</evidence>
<comment type="caution">
    <text evidence="1">The sequence shown here is derived from an EMBL/GenBank/DDBJ whole genome shotgun (WGS) entry which is preliminary data.</text>
</comment>
<organism evidence="1 2">
    <name type="scientific">Rubroshorea leprosula</name>
    <dbReference type="NCBI Taxonomy" id="152421"/>
    <lineage>
        <taxon>Eukaryota</taxon>
        <taxon>Viridiplantae</taxon>
        <taxon>Streptophyta</taxon>
        <taxon>Embryophyta</taxon>
        <taxon>Tracheophyta</taxon>
        <taxon>Spermatophyta</taxon>
        <taxon>Magnoliopsida</taxon>
        <taxon>eudicotyledons</taxon>
        <taxon>Gunneridae</taxon>
        <taxon>Pentapetalae</taxon>
        <taxon>rosids</taxon>
        <taxon>malvids</taxon>
        <taxon>Malvales</taxon>
        <taxon>Dipterocarpaceae</taxon>
        <taxon>Rubroshorea</taxon>
    </lineage>
</organism>
<evidence type="ECO:0000313" key="2">
    <source>
        <dbReference type="Proteomes" id="UP001054252"/>
    </source>
</evidence>
<gene>
    <name evidence="1" type="ORF">SLEP1_g22732</name>
</gene>
<dbReference type="EMBL" id="BPVZ01000034">
    <property type="protein sequence ID" value="GKV11474.1"/>
    <property type="molecule type" value="Genomic_DNA"/>
</dbReference>